<sequence length="242" mass="25445">MFSTAAALASPVSDRSQVHELQSRIRQMQATKLDDRRQETHPALASLLPGGALKSGAAYSVRGSTTLVMALLAGPSAAGAWCGVVGMPDFGAEAARRFGIDLERLVLVPHPGENWLTVTAAVVDVLSVVVIVPPARARDGDVARLTARLRQRESTLIVVGDWPQVEATLTVSRSGWDGLGDGTGYLAAHRVTVESATRGGPGSLRRADLWLPDPSESFRAVSPAAVTGLSAMDDVPHLEAVI</sequence>
<name>A0A9W6M1U3_9MICO</name>
<dbReference type="Proteomes" id="UP001142372">
    <property type="component" value="Unassembled WGS sequence"/>
</dbReference>
<dbReference type="AlphaFoldDB" id="A0A9W6M1U3"/>
<dbReference type="RefSeq" id="WP_271178698.1">
    <property type="nucleotide sequence ID" value="NZ_BAAAJO010000003.1"/>
</dbReference>
<evidence type="ECO:0000313" key="2">
    <source>
        <dbReference type="Proteomes" id="UP001142372"/>
    </source>
</evidence>
<reference evidence="1" key="1">
    <citation type="journal article" date="2014" name="Int. J. Syst. Evol. Microbiol.">
        <title>Complete genome sequence of Corynebacterium casei LMG S-19264T (=DSM 44701T), isolated from a smear-ripened cheese.</title>
        <authorList>
            <consortium name="US DOE Joint Genome Institute (JGI-PGF)"/>
            <person name="Walter F."/>
            <person name="Albersmeier A."/>
            <person name="Kalinowski J."/>
            <person name="Ruckert C."/>
        </authorList>
    </citation>
    <scope>NUCLEOTIDE SEQUENCE</scope>
    <source>
        <strain evidence="1">VKM Ac-1401</strain>
    </source>
</reference>
<evidence type="ECO:0000313" key="1">
    <source>
        <dbReference type="EMBL" id="GLJ78104.1"/>
    </source>
</evidence>
<protein>
    <submittedName>
        <fullName evidence="1">Uncharacterized protein</fullName>
    </submittedName>
</protein>
<gene>
    <name evidence="1" type="ORF">GCM10017584_36780</name>
</gene>
<dbReference type="EMBL" id="BSEN01000015">
    <property type="protein sequence ID" value="GLJ78104.1"/>
    <property type="molecule type" value="Genomic_DNA"/>
</dbReference>
<proteinExistence type="predicted"/>
<organism evidence="1 2">
    <name type="scientific">Leifsonia poae</name>
    <dbReference type="NCBI Taxonomy" id="110933"/>
    <lineage>
        <taxon>Bacteria</taxon>
        <taxon>Bacillati</taxon>
        <taxon>Actinomycetota</taxon>
        <taxon>Actinomycetes</taxon>
        <taxon>Micrococcales</taxon>
        <taxon>Microbacteriaceae</taxon>
        <taxon>Leifsonia</taxon>
    </lineage>
</organism>
<accession>A0A9W6M1U3</accession>
<reference evidence="1" key="2">
    <citation type="submission" date="2023-01" db="EMBL/GenBank/DDBJ databases">
        <authorList>
            <person name="Sun Q."/>
            <person name="Evtushenko L."/>
        </authorList>
    </citation>
    <scope>NUCLEOTIDE SEQUENCE</scope>
    <source>
        <strain evidence="1">VKM Ac-1401</strain>
    </source>
</reference>
<comment type="caution">
    <text evidence="1">The sequence shown here is derived from an EMBL/GenBank/DDBJ whole genome shotgun (WGS) entry which is preliminary data.</text>
</comment>
<keyword evidence="2" id="KW-1185">Reference proteome</keyword>